<evidence type="ECO:0000313" key="3">
    <source>
        <dbReference type="Proteomes" id="UP000596661"/>
    </source>
</evidence>
<keyword evidence="3" id="KW-1185">Reference proteome</keyword>
<dbReference type="EnsemblPlants" id="evm.model.ctgX2.7">
    <property type="protein sequence ID" value="cds.evm.model.ctgX2.7"/>
    <property type="gene ID" value="evm.TU.ctgX2.7"/>
</dbReference>
<proteinExistence type="predicted"/>
<protein>
    <submittedName>
        <fullName evidence="2">Uncharacterized protein</fullName>
    </submittedName>
</protein>
<evidence type="ECO:0000313" key="2">
    <source>
        <dbReference type="EnsemblPlants" id="cds.evm.model.ctgX2.7"/>
    </source>
</evidence>
<dbReference type="AlphaFoldDB" id="A0A803QS03"/>
<dbReference type="Gramene" id="evm.model.ctgX2.7">
    <property type="protein sequence ID" value="cds.evm.model.ctgX2.7"/>
    <property type="gene ID" value="evm.TU.ctgX2.7"/>
</dbReference>
<dbReference type="Proteomes" id="UP000596661">
    <property type="component" value="Unassembled WGS sequence"/>
</dbReference>
<organism evidence="2 3">
    <name type="scientific">Cannabis sativa</name>
    <name type="common">Hemp</name>
    <name type="synonym">Marijuana</name>
    <dbReference type="NCBI Taxonomy" id="3483"/>
    <lineage>
        <taxon>Eukaryota</taxon>
        <taxon>Viridiplantae</taxon>
        <taxon>Streptophyta</taxon>
        <taxon>Embryophyta</taxon>
        <taxon>Tracheophyta</taxon>
        <taxon>Spermatophyta</taxon>
        <taxon>Magnoliopsida</taxon>
        <taxon>eudicotyledons</taxon>
        <taxon>Gunneridae</taxon>
        <taxon>Pentapetalae</taxon>
        <taxon>rosids</taxon>
        <taxon>fabids</taxon>
        <taxon>Rosales</taxon>
        <taxon>Cannabaceae</taxon>
        <taxon>Cannabis</taxon>
    </lineage>
</organism>
<sequence>MGPTHPMEERFTTSHIDESSMEFGNGRRRRSILEVTRGGQRGIFAVEQGGKNIRGVTWRWKVMWVGSVVQRQQMETRFGASASDGDWNWR</sequence>
<accession>A0A803QS03</accession>
<evidence type="ECO:0000256" key="1">
    <source>
        <dbReference type="SAM" id="MobiDB-lite"/>
    </source>
</evidence>
<reference evidence="2" key="1">
    <citation type="submission" date="2021-03" db="UniProtKB">
        <authorList>
            <consortium name="EnsemblPlants"/>
        </authorList>
    </citation>
    <scope>IDENTIFICATION</scope>
</reference>
<name>A0A803QS03_CANSA</name>
<feature type="compositionally biased region" description="Basic and acidic residues" evidence="1">
    <location>
        <begin position="1"/>
        <end position="18"/>
    </location>
</feature>
<feature type="region of interest" description="Disordered" evidence="1">
    <location>
        <begin position="1"/>
        <end position="26"/>
    </location>
</feature>